<dbReference type="Proteomes" id="UP000010471">
    <property type="component" value="Chromosome"/>
</dbReference>
<evidence type="ECO:0000313" key="1">
    <source>
        <dbReference type="EMBL" id="AFZ21172.1"/>
    </source>
</evidence>
<dbReference type="AlphaFoldDB" id="K9WNS5"/>
<dbReference type="RefSeq" id="WP_015185305.1">
    <property type="nucleotide sequence ID" value="NC_019738.1"/>
</dbReference>
<dbReference type="EMBL" id="CP003630">
    <property type="protein sequence ID" value="AFZ21172.1"/>
    <property type="molecule type" value="Genomic_DNA"/>
</dbReference>
<accession>K9WNS5</accession>
<dbReference type="STRING" id="1173027.Mic7113_5538"/>
<evidence type="ECO:0000313" key="2">
    <source>
        <dbReference type="Proteomes" id="UP000010471"/>
    </source>
</evidence>
<reference evidence="1 2" key="1">
    <citation type="submission" date="2012-06" db="EMBL/GenBank/DDBJ databases">
        <title>Finished chromosome of genome of Microcoleus sp. PCC 7113.</title>
        <authorList>
            <consortium name="US DOE Joint Genome Institute"/>
            <person name="Gugger M."/>
            <person name="Coursin T."/>
            <person name="Rippka R."/>
            <person name="Tandeau De Marsac N."/>
            <person name="Huntemann M."/>
            <person name="Wei C.-L."/>
            <person name="Han J."/>
            <person name="Detter J.C."/>
            <person name="Han C."/>
            <person name="Tapia R."/>
            <person name="Chen A."/>
            <person name="Kyrpides N."/>
            <person name="Mavromatis K."/>
            <person name="Markowitz V."/>
            <person name="Szeto E."/>
            <person name="Ivanova N."/>
            <person name="Pagani I."/>
            <person name="Pati A."/>
            <person name="Goodwin L."/>
            <person name="Nordberg H.P."/>
            <person name="Cantor M.N."/>
            <person name="Hua S.X."/>
            <person name="Woyke T."/>
            <person name="Kerfeld C.A."/>
        </authorList>
    </citation>
    <scope>NUCLEOTIDE SEQUENCE [LARGE SCALE GENOMIC DNA]</scope>
    <source>
        <strain evidence="1 2">PCC 7113</strain>
    </source>
</reference>
<name>K9WNS5_9CYAN</name>
<proteinExistence type="predicted"/>
<protein>
    <submittedName>
        <fullName evidence="1">Uncharacterized protein</fullName>
    </submittedName>
</protein>
<keyword evidence="2" id="KW-1185">Reference proteome</keyword>
<sequence>MNPTPETDFPNRLLPQTVALVEKAMGGTSEPRVVEALMAAFVLLEESIKTDSPIVALEQDVRTDTGTYHLFIRRLSMSVPAGKFQILITRELASGLIDPN</sequence>
<dbReference type="OrthoDB" id="583027at2"/>
<organism evidence="1 2">
    <name type="scientific">Allocoleopsis franciscana PCC 7113</name>
    <dbReference type="NCBI Taxonomy" id="1173027"/>
    <lineage>
        <taxon>Bacteria</taxon>
        <taxon>Bacillati</taxon>
        <taxon>Cyanobacteriota</taxon>
        <taxon>Cyanophyceae</taxon>
        <taxon>Coleofasciculales</taxon>
        <taxon>Coleofasciculaceae</taxon>
        <taxon>Allocoleopsis</taxon>
        <taxon>Allocoleopsis franciscana</taxon>
    </lineage>
</organism>
<dbReference type="HOGENOM" id="CLU_2354691_0_0_3"/>
<dbReference type="KEGG" id="mic:Mic7113_5538"/>
<gene>
    <name evidence="1" type="ORF">Mic7113_5538</name>
</gene>